<feature type="non-terminal residue" evidence="1">
    <location>
        <position position="69"/>
    </location>
</feature>
<protein>
    <submittedName>
        <fullName evidence="1">Uncharacterized protein</fullName>
    </submittedName>
</protein>
<dbReference type="Proteomes" id="UP001341840">
    <property type="component" value="Unassembled WGS sequence"/>
</dbReference>
<accession>A0ABU6XX00</accession>
<sequence length="69" mass="8147">MTEEVVNLPRIMRDALLKCPIGNSCDVFYEVWEQDMFCPYGDWKGEQPKVRRGRVIPPLRPPQVQQEEQ</sequence>
<gene>
    <name evidence="1" type="ORF">PIB30_096224</name>
</gene>
<name>A0ABU6XX00_9FABA</name>
<comment type="caution">
    <text evidence="1">The sequence shown here is derived from an EMBL/GenBank/DDBJ whole genome shotgun (WGS) entry which is preliminary data.</text>
</comment>
<evidence type="ECO:0000313" key="1">
    <source>
        <dbReference type="EMBL" id="MED6201560.1"/>
    </source>
</evidence>
<dbReference type="EMBL" id="JASCZI010213713">
    <property type="protein sequence ID" value="MED6201560.1"/>
    <property type="molecule type" value="Genomic_DNA"/>
</dbReference>
<proteinExistence type="predicted"/>
<organism evidence="1 2">
    <name type="scientific">Stylosanthes scabra</name>
    <dbReference type="NCBI Taxonomy" id="79078"/>
    <lineage>
        <taxon>Eukaryota</taxon>
        <taxon>Viridiplantae</taxon>
        <taxon>Streptophyta</taxon>
        <taxon>Embryophyta</taxon>
        <taxon>Tracheophyta</taxon>
        <taxon>Spermatophyta</taxon>
        <taxon>Magnoliopsida</taxon>
        <taxon>eudicotyledons</taxon>
        <taxon>Gunneridae</taxon>
        <taxon>Pentapetalae</taxon>
        <taxon>rosids</taxon>
        <taxon>fabids</taxon>
        <taxon>Fabales</taxon>
        <taxon>Fabaceae</taxon>
        <taxon>Papilionoideae</taxon>
        <taxon>50 kb inversion clade</taxon>
        <taxon>dalbergioids sensu lato</taxon>
        <taxon>Dalbergieae</taxon>
        <taxon>Pterocarpus clade</taxon>
        <taxon>Stylosanthes</taxon>
    </lineage>
</organism>
<reference evidence="1 2" key="1">
    <citation type="journal article" date="2023" name="Plants (Basel)">
        <title>Bridging the Gap: Combining Genomics and Transcriptomics Approaches to Understand Stylosanthes scabra, an Orphan Legume from the Brazilian Caatinga.</title>
        <authorList>
            <person name="Ferreira-Neto J.R.C."/>
            <person name="da Silva M.D."/>
            <person name="Binneck E."/>
            <person name="de Melo N.F."/>
            <person name="da Silva R.H."/>
            <person name="de Melo A.L.T.M."/>
            <person name="Pandolfi V."/>
            <person name="Bustamante F.O."/>
            <person name="Brasileiro-Vidal A.C."/>
            <person name="Benko-Iseppon A.M."/>
        </authorList>
    </citation>
    <scope>NUCLEOTIDE SEQUENCE [LARGE SCALE GENOMIC DNA]</scope>
    <source>
        <tissue evidence="1">Leaves</tissue>
    </source>
</reference>
<evidence type="ECO:0000313" key="2">
    <source>
        <dbReference type="Proteomes" id="UP001341840"/>
    </source>
</evidence>
<keyword evidence="2" id="KW-1185">Reference proteome</keyword>